<comment type="similarity">
    <text evidence="1">Belongs to the universal stress protein A family.</text>
</comment>
<dbReference type="Gene3D" id="3.40.50.620">
    <property type="entry name" value="HUPs"/>
    <property type="match status" value="2"/>
</dbReference>
<accession>A0A7J5ADD1</accession>
<protein>
    <submittedName>
        <fullName evidence="3">Universal stress protein</fullName>
    </submittedName>
</protein>
<evidence type="ECO:0000313" key="3">
    <source>
        <dbReference type="EMBL" id="KAB1155574.1"/>
    </source>
</evidence>
<dbReference type="SUPFAM" id="SSF52402">
    <property type="entry name" value="Adenine nucleotide alpha hydrolases-like"/>
    <property type="match status" value="2"/>
</dbReference>
<organism evidence="3 4">
    <name type="scientific">Flavobacterium luteum</name>
    <dbReference type="NCBI Taxonomy" id="2026654"/>
    <lineage>
        <taxon>Bacteria</taxon>
        <taxon>Pseudomonadati</taxon>
        <taxon>Bacteroidota</taxon>
        <taxon>Flavobacteriia</taxon>
        <taxon>Flavobacteriales</taxon>
        <taxon>Flavobacteriaceae</taxon>
        <taxon>Flavobacterium</taxon>
    </lineage>
</organism>
<dbReference type="InterPro" id="IPR006015">
    <property type="entry name" value="Universal_stress_UspA"/>
</dbReference>
<keyword evidence="4" id="KW-1185">Reference proteome</keyword>
<comment type="caution">
    <text evidence="3">The sequence shown here is derived from an EMBL/GenBank/DDBJ whole genome shotgun (WGS) entry which is preliminary data.</text>
</comment>
<dbReference type="InterPro" id="IPR006016">
    <property type="entry name" value="UspA"/>
</dbReference>
<dbReference type="PANTHER" id="PTHR46268:SF6">
    <property type="entry name" value="UNIVERSAL STRESS PROTEIN UP12"/>
    <property type="match status" value="1"/>
</dbReference>
<dbReference type="PRINTS" id="PR01438">
    <property type="entry name" value="UNVRSLSTRESS"/>
</dbReference>
<dbReference type="RefSeq" id="WP_151107801.1">
    <property type="nucleotide sequence ID" value="NZ_WAEM01000005.1"/>
</dbReference>
<name>A0A7J5ADD1_9FLAO</name>
<proteinExistence type="inferred from homology"/>
<evidence type="ECO:0000259" key="2">
    <source>
        <dbReference type="Pfam" id="PF00582"/>
    </source>
</evidence>
<dbReference type="OrthoDB" id="9788959at2"/>
<dbReference type="EMBL" id="WAEM01000005">
    <property type="protein sequence ID" value="KAB1155574.1"/>
    <property type="molecule type" value="Genomic_DNA"/>
</dbReference>
<dbReference type="Pfam" id="PF00582">
    <property type="entry name" value="Usp"/>
    <property type="match status" value="1"/>
</dbReference>
<dbReference type="InterPro" id="IPR014729">
    <property type="entry name" value="Rossmann-like_a/b/a_fold"/>
</dbReference>
<feature type="domain" description="UspA" evidence="2">
    <location>
        <begin position="1"/>
        <end position="147"/>
    </location>
</feature>
<dbReference type="CDD" id="cd00293">
    <property type="entry name" value="USP-like"/>
    <property type="match status" value="2"/>
</dbReference>
<sequence length="276" mass="31641">MKKILFPTDFSEAATNAFIYALELAKIVKGELILLHTFELPLADNVFYPINYKETFDTVELSKFEQFREELPKLRAIAEERNLGHISMSHRLMEGLLIPNIKECIENEKINFVVMGTAGTKGCKELFISTNTGDVISAVPIPVLSVPVKAKFEKIETIGFTTRFREKDKVALEQAIDIAKKTNAKIKCLYVKTQENDNINVTIKDWKNQFKNDPVRFYIIPGDNVKETIIDFITSQEIDVLTMITYKRNFFESLFNSSLTKKMSYKSEIPILVLHV</sequence>
<gene>
    <name evidence="3" type="ORF">F6464_10690</name>
</gene>
<dbReference type="PANTHER" id="PTHR46268">
    <property type="entry name" value="STRESS RESPONSE PROTEIN NHAX"/>
    <property type="match status" value="1"/>
</dbReference>
<dbReference type="AlphaFoldDB" id="A0A7J5ADD1"/>
<evidence type="ECO:0000256" key="1">
    <source>
        <dbReference type="ARBA" id="ARBA00008791"/>
    </source>
</evidence>
<reference evidence="3 4" key="1">
    <citation type="submission" date="2019-09" db="EMBL/GenBank/DDBJ databases">
        <title>Flavobacterium sp. nov., isolated from glacier ice.</title>
        <authorList>
            <person name="Liu Q."/>
        </authorList>
    </citation>
    <scope>NUCLEOTIDE SEQUENCE [LARGE SCALE GENOMIC DNA]</scope>
    <source>
        <strain evidence="3 4">NBRC 112527</strain>
    </source>
</reference>
<dbReference type="Proteomes" id="UP000490922">
    <property type="component" value="Unassembled WGS sequence"/>
</dbReference>
<evidence type="ECO:0000313" key="4">
    <source>
        <dbReference type="Proteomes" id="UP000490922"/>
    </source>
</evidence>